<dbReference type="EMBL" id="JAQIZT010000010">
    <property type="protein sequence ID" value="KAJ6983923.1"/>
    <property type="molecule type" value="Genomic_DNA"/>
</dbReference>
<sequence length="145" mass="16027">MEWGFIYVRGLSHFSAVAQHHLIGTLLGFLEFLKELLMNLSRVSKATRTLQPHSDYLSAPKFSYPITLIVSLAQNAKNPIGMDVIGGKGIKIPSRPKAMAVAPTLVVSTIVPDCILCRHRHRCKSLQGCQASAHMKLTGLSRRYT</sequence>
<comment type="caution">
    <text evidence="1">The sequence shown here is derived from an EMBL/GenBank/DDBJ whole genome shotgun (WGS) entry which is preliminary data.</text>
</comment>
<accession>A0AAD6MEC6</accession>
<reference evidence="1" key="1">
    <citation type="journal article" date="2023" name="Mol. Ecol. Resour.">
        <title>Chromosome-level genome assembly of a triploid poplar Populus alba 'Berolinensis'.</title>
        <authorList>
            <person name="Chen S."/>
            <person name="Yu Y."/>
            <person name="Wang X."/>
            <person name="Wang S."/>
            <person name="Zhang T."/>
            <person name="Zhou Y."/>
            <person name="He R."/>
            <person name="Meng N."/>
            <person name="Wang Y."/>
            <person name="Liu W."/>
            <person name="Liu Z."/>
            <person name="Liu J."/>
            <person name="Guo Q."/>
            <person name="Huang H."/>
            <person name="Sederoff R.R."/>
            <person name="Wang G."/>
            <person name="Qu G."/>
            <person name="Chen S."/>
        </authorList>
    </citation>
    <scope>NUCLEOTIDE SEQUENCE</scope>
    <source>
        <strain evidence="1">SC-2020</strain>
    </source>
</reference>
<dbReference type="Proteomes" id="UP001164929">
    <property type="component" value="Chromosome 10"/>
</dbReference>
<dbReference type="AlphaFoldDB" id="A0AAD6MEC6"/>
<gene>
    <name evidence="1" type="ORF">NC653_026678</name>
</gene>
<evidence type="ECO:0000313" key="2">
    <source>
        <dbReference type="Proteomes" id="UP001164929"/>
    </source>
</evidence>
<name>A0AAD6MEC6_9ROSI</name>
<evidence type="ECO:0000313" key="1">
    <source>
        <dbReference type="EMBL" id="KAJ6983923.1"/>
    </source>
</evidence>
<protein>
    <submittedName>
        <fullName evidence="1">Uncharacterized protein</fullName>
    </submittedName>
</protein>
<organism evidence="1 2">
    <name type="scientific">Populus alba x Populus x berolinensis</name>
    <dbReference type="NCBI Taxonomy" id="444605"/>
    <lineage>
        <taxon>Eukaryota</taxon>
        <taxon>Viridiplantae</taxon>
        <taxon>Streptophyta</taxon>
        <taxon>Embryophyta</taxon>
        <taxon>Tracheophyta</taxon>
        <taxon>Spermatophyta</taxon>
        <taxon>Magnoliopsida</taxon>
        <taxon>eudicotyledons</taxon>
        <taxon>Gunneridae</taxon>
        <taxon>Pentapetalae</taxon>
        <taxon>rosids</taxon>
        <taxon>fabids</taxon>
        <taxon>Malpighiales</taxon>
        <taxon>Salicaceae</taxon>
        <taxon>Saliceae</taxon>
        <taxon>Populus</taxon>
    </lineage>
</organism>
<proteinExistence type="predicted"/>
<keyword evidence="2" id="KW-1185">Reference proteome</keyword>